<dbReference type="Gene3D" id="2.40.30.170">
    <property type="match status" value="1"/>
</dbReference>
<dbReference type="PANTHER" id="PTHR30386">
    <property type="entry name" value="MEMBRANE FUSION SUBUNIT OF EMRAB-TOLC MULTIDRUG EFFLUX PUMP"/>
    <property type="match status" value="1"/>
</dbReference>
<sequence length="421" mass="48466">MQEDLHSEDLQEIIAKPPSWLLKWGISLILGTVILILGLSMFIRFPEMVTSSLKFNSINAPKVVMSRNNGTLVKILVKDGDWVKPGTELAYLESTADHSQVTMLIERLQNLKRKETDNYNLETLVAPNKLSLGELQGGYQNFYLAYLNYRAASDDGIYQKRKGVLEQERINLARQYEKVSQSFKLQHQQLKLAEEEFEKYQLLAQKKIISPSELSQKESLLLAKRQTIPQMENNLIAYEGNILSKKRELSDLSNQINEERKKFVQALNSFLSEAETWKRQYILTSPVNGKLIYGSFIQENQPVKVDQPLFYVNPNNDQYYGELLLPQVVSAKVKNGQKVLIKVRSYPYQDYGYLNGKIDYISDIPMQDSVFFAKVSLIRSLKDSLIILKPGIYGDAEIITEDKSIFKRIWDNLTKNLQFNT</sequence>
<dbReference type="Proteomes" id="UP000308196">
    <property type="component" value="Chromosome"/>
</dbReference>
<dbReference type="KEGG" id="stha:NCTC11429_01729"/>
<dbReference type="EMBL" id="LR590484">
    <property type="protein sequence ID" value="VTR36635.1"/>
    <property type="molecule type" value="Genomic_DNA"/>
</dbReference>
<dbReference type="AlphaFoldDB" id="A0A4U9US11"/>
<dbReference type="InterPro" id="IPR050739">
    <property type="entry name" value="MFP"/>
</dbReference>
<reference evidence="3 4" key="1">
    <citation type="submission" date="2019-05" db="EMBL/GenBank/DDBJ databases">
        <authorList>
            <consortium name="Pathogen Informatics"/>
        </authorList>
    </citation>
    <scope>NUCLEOTIDE SEQUENCE [LARGE SCALE GENOMIC DNA]</scope>
    <source>
        <strain evidence="3 4">NCTC11429</strain>
    </source>
</reference>
<gene>
    <name evidence="3" type="primary">hlyD_1</name>
    <name evidence="3" type="ORF">NCTC11429_01729</name>
</gene>
<dbReference type="STRING" id="1123265.GCA_000686625_04380"/>
<feature type="coiled-coil region" evidence="1">
    <location>
        <begin position="242"/>
        <end position="269"/>
    </location>
</feature>
<dbReference type="SUPFAM" id="SSF51230">
    <property type="entry name" value="Single hybrid motif"/>
    <property type="match status" value="1"/>
</dbReference>
<accession>A0A4U9US11</accession>
<keyword evidence="1" id="KW-0175">Coiled coil</keyword>
<evidence type="ECO:0000313" key="4">
    <source>
        <dbReference type="Proteomes" id="UP000308196"/>
    </source>
</evidence>
<name>A0A4U9US11_9SPHI</name>
<keyword evidence="2" id="KW-1133">Transmembrane helix</keyword>
<evidence type="ECO:0000256" key="2">
    <source>
        <dbReference type="SAM" id="Phobius"/>
    </source>
</evidence>
<dbReference type="PANTHER" id="PTHR30386:SF28">
    <property type="entry name" value="EXPORTED PROTEIN"/>
    <property type="match status" value="1"/>
</dbReference>
<feature type="transmembrane region" description="Helical" evidence="2">
    <location>
        <begin position="20"/>
        <end position="43"/>
    </location>
</feature>
<keyword evidence="2" id="KW-0472">Membrane</keyword>
<evidence type="ECO:0000313" key="3">
    <source>
        <dbReference type="EMBL" id="VTR36635.1"/>
    </source>
</evidence>
<organism evidence="3 4">
    <name type="scientific">Sphingobacterium thalpophilum</name>
    <dbReference type="NCBI Taxonomy" id="259"/>
    <lineage>
        <taxon>Bacteria</taxon>
        <taxon>Pseudomonadati</taxon>
        <taxon>Bacteroidota</taxon>
        <taxon>Sphingobacteriia</taxon>
        <taxon>Sphingobacteriales</taxon>
        <taxon>Sphingobacteriaceae</taxon>
        <taxon>Sphingobacterium</taxon>
    </lineage>
</organism>
<protein>
    <submittedName>
        <fullName evidence="3">Hemolysin secretion protein D, chromosomal</fullName>
    </submittedName>
</protein>
<keyword evidence="2" id="KW-0812">Transmembrane</keyword>
<proteinExistence type="predicted"/>
<dbReference type="InterPro" id="IPR011053">
    <property type="entry name" value="Single_hybrid_motif"/>
</dbReference>
<evidence type="ECO:0000256" key="1">
    <source>
        <dbReference type="SAM" id="Coils"/>
    </source>
</evidence>